<evidence type="ECO:0000313" key="2">
    <source>
        <dbReference type="Proteomes" id="UP000481030"/>
    </source>
</evidence>
<dbReference type="Proteomes" id="UP000481030">
    <property type="component" value="Unassembled WGS sequence"/>
</dbReference>
<evidence type="ECO:0000313" key="1">
    <source>
        <dbReference type="EMBL" id="KAB2338640.1"/>
    </source>
</evidence>
<dbReference type="Pfam" id="PF09501">
    <property type="entry name" value="Bac_small_YrzI"/>
    <property type="match status" value="1"/>
</dbReference>
<keyword evidence="2" id="KW-1185">Reference proteome</keyword>
<gene>
    <name evidence="1" type="ORF">F7731_03550</name>
</gene>
<sequence length="46" mass="5829">MTLNIFFLTITIKKRKQTIEEIMYNEMVHKIQEENRDRQYTLYRTF</sequence>
<dbReference type="InterPro" id="IPR012655">
    <property type="entry name" value="YrzI"/>
</dbReference>
<dbReference type="AlphaFoldDB" id="A0A6L3VAK1"/>
<comment type="caution">
    <text evidence="1">The sequence shown here is derived from an EMBL/GenBank/DDBJ whole genome shotgun (WGS) entry which is preliminary data.</text>
</comment>
<proteinExistence type="predicted"/>
<reference evidence="1 2" key="1">
    <citation type="journal article" date="2016" name="Antonie Van Leeuwenhoek">
        <title>Bacillus depressus sp. nov., isolated from soil of a sunflower field.</title>
        <authorList>
            <person name="Wei X."/>
            <person name="Xin D."/>
            <person name="Xin Y."/>
            <person name="Zhang H."/>
            <person name="Wang T."/>
            <person name="Zhang J."/>
        </authorList>
    </citation>
    <scope>NUCLEOTIDE SEQUENCE [LARGE SCALE GENOMIC DNA]</scope>
    <source>
        <strain evidence="1 2">BZ1</strain>
    </source>
</reference>
<accession>A0A6L3VAK1</accession>
<organism evidence="1 2">
    <name type="scientific">Cytobacillus depressus</name>
    <dbReference type="NCBI Taxonomy" id="1602942"/>
    <lineage>
        <taxon>Bacteria</taxon>
        <taxon>Bacillati</taxon>
        <taxon>Bacillota</taxon>
        <taxon>Bacilli</taxon>
        <taxon>Bacillales</taxon>
        <taxon>Bacillaceae</taxon>
        <taxon>Cytobacillus</taxon>
    </lineage>
</organism>
<dbReference type="EMBL" id="WBOS01000001">
    <property type="protein sequence ID" value="KAB2338640.1"/>
    <property type="molecule type" value="Genomic_DNA"/>
</dbReference>
<dbReference type="RefSeq" id="WP_151533378.1">
    <property type="nucleotide sequence ID" value="NZ_WBOS01000001.1"/>
</dbReference>
<protein>
    <submittedName>
        <fullName evidence="1">YrzI family small protein</fullName>
    </submittedName>
</protein>
<dbReference type="OrthoDB" id="2974285at2"/>
<name>A0A6L3VAK1_9BACI</name>